<dbReference type="InterPro" id="IPR001155">
    <property type="entry name" value="OxRdtase_FMN_N"/>
</dbReference>
<proteinExistence type="inferred from homology"/>
<dbReference type="GO" id="GO:0016628">
    <property type="term" value="F:oxidoreductase activity, acting on the CH-CH group of donors, NAD or NADP as acceptor"/>
    <property type="evidence" value="ECO:0007669"/>
    <property type="project" value="UniProtKB-ARBA"/>
</dbReference>
<keyword evidence="6" id="KW-1185">Reference proteome</keyword>
<dbReference type="FunFam" id="3.20.20.70:FF:000059">
    <property type="entry name" value="N-ethylmaleimide reductase, FMN-linked"/>
    <property type="match status" value="1"/>
</dbReference>
<comment type="cofactor">
    <cofactor evidence="1">
        <name>FMN</name>
        <dbReference type="ChEBI" id="CHEBI:58210"/>
    </cofactor>
</comment>
<dbReference type="GO" id="GO:0005829">
    <property type="term" value="C:cytosol"/>
    <property type="evidence" value="ECO:0007669"/>
    <property type="project" value="UniProtKB-ARBA"/>
</dbReference>
<dbReference type="Proteomes" id="UP000278143">
    <property type="component" value="Unassembled WGS sequence"/>
</dbReference>
<dbReference type="EMBL" id="KZ989388">
    <property type="protein sequence ID" value="RKP26572.1"/>
    <property type="molecule type" value="Genomic_DNA"/>
</dbReference>
<dbReference type="Pfam" id="PF00724">
    <property type="entry name" value="Oxidored_FMN"/>
    <property type="match status" value="1"/>
</dbReference>
<sequence length="379" mass="40834">MSAHSLFAPLQVGAWSLKHRIALAPLTRKRATKASYRQHHVQYALASEYYAQRATPGGLLITEATGISDTSLGMDTAPGIWTAEHRDAWIDVVQAVKRKAPDATVVMQLWHRGRACHSDFLPGKQLPVAPSAIAISDATVANERGELVPYEVPRALEAGEIPGIVEDYRQACHHAKAAGFDGVEVHAANGYLINQFLESGTNRRTDAYGGSIANRIRFCVQVVQAAVDVFGADRVGVRFSPYGTFGDMHDDDPIALYTEAIRAVTRLHVAYVHLVEPRVAGAGDAQHPASTPSIEPLADAVRAGGAVLIRAGGYTPTTAHDTVAAGRSDLIAFGRPFIANPDLPARILHGWPLTPYNRATFYTPGPEGYIDYPVFSKAS</sequence>
<dbReference type="PANTHER" id="PTHR22893:SF91">
    <property type="entry name" value="NADPH DEHYDROGENASE 2-RELATED"/>
    <property type="match status" value="1"/>
</dbReference>
<evidence type="ECO:0000313" key="6">
    <source>
        <dbReference type="Proteomes" id="UP000278143"/>
    </source>
</evidence>
<organism evidence="5 6">
    <name type="scientific">Syncephalis pseudoplumigaleata</name>
    <dbReference type="NCBI Taxonomy" id="1712513"/>
    <lineage>
        <taxon>Eukaryota</taxon>
        <taxon>Fungi</taxon>
        <taxon>Fungi incertae sedis</taxon>
        <taxon>Zoopagomycota</taxon>
        <taxon>Zoopagomycotina</taxon>
        <taxon>Zoopagomycetes</taxon>
        <taxon>Zoopagales</taxon>
        <taxon>Piptocephalidaceae</taxon>
        <taxon>Syncephalis</taxon>
    </lineage>
</organism>
<dbReference type="Gene3D" id="3.20.20.70">
    <property type="entry name" value="Aldolase class I"/>
    <property type="match status" value="1"/>
</dbReference>
<keyword evidence="3" id="KW-0560">Oxidoreductase</keyword>
<protein>
    <submittedName>
        <fullName evidence="5">NADH:flavin oxidoreductase</fullName>
    </submittedName>
</protein>
<dbReference type="PANTHER" id="PTHR22893">
    <property type="entry name" value="NADH OXIDOREDUCTASE-RELATED"/>
    <property type="match status" value="1"/>
</dbReference>
<feature type="domain" description="NADH:flavin oxidoreductase/NADH oxidase N-terminal" evidence="4">
    <location>
        <begin position="5"/>
        <end position="352"/>
    </location>
</feature>
<reference evidence="6" key="1">
    <citation type="journal article" date="2018" name="Nat. Microbiol.">
        <title>Leveraging single-cell genomics to expand the fungal tree of life.</title>
        <authorList>
            <person name="Ahrendt S.R."/>
            <person name="Quandt C.A."/>
            <person name="Ciobanu D."/>
            <person name="Clum A."/>
            <person name="Salamov A."/>
            <person name="Andreopoulos B."/>
            <person name="Cheng J.F."/>
            <person name="Woyke T."/>
            <person name="Pelin A."/>
            <person name="Henrissat B."/>
            <person name="Reynolds N.K."/>
            <person name="Benny G.L."/>
            <person name="Smith M.E."/>
            <person name="James T.Y."/>
            <person name="Grigoriev I.V."/>
        </authorList>
    </citation>
    <scope>NUCLEOTIDE SEQUENCE [LARGE SCALE GENOMIC DNA]</scope>
    <source>
        <strain evidence="6">Benny S71-1</strain>
    </source>
</reference>
<evidence type="ECO:0000256" key="1">
    <source>
        <dbReference type="ARBA" id="ARBA00001917"/>
    </source>
</evidence>
<name>A0A4P9Z3I3_9FUNG</name>
<evidence type="ECO:0000259" key="4">
    <source>
        <dbReference type="Pfam" id="PF00724"/>
    </source>
</evidence>
<accession>A0A4P9Z3I3</accession>
<comment type="similarity">
    <text evidence="2">Belongs to the NADH:flavin oxidoreductase/NADH oxidase family.</text>
</comment>
<evidence type="ECO:0000256" key="3">
    <source>
        <dbReference type="ARBA" id="ARBA00023002"/>
    </source>
</evidence>
<dbReference type="GO" id="GO:0010181">
    <property type="term" value="F:FMN binding"/>
    <property type="evidence" value="ECO:0007669"/>
    <property type="project" value="InterPro"/>
</dbReference>
<evidence type="ECO:0000256" key="2">
    <source>
        <dbReference type="ARBA" id="ARBA00005979"/>
    </source>
</evidence>
<gene>
    <name evidence="5" type="ORF">SYNPS1DRAFT_14003</name>
</gene>
<evidence type="ECO:0000313" key="5">
    <source>
        <dbReference type="EMBL" id="RKP26572.1"/>
    </source>
</evidence>
<dbReference type="SUPFAM" id="SSF51395">
    <property type="entry name" value="FMN-linked oxidoreductases"/>
    <property type="match status" value="1"/>
</dbReference>
<dbReference type="OrthoDB" id="276546at2759"/>
<dbReference type="InterPro" id="IPR013785">
    <property type="entry name" value="Aldolase_TIM"/>
</dbReference>
<dbReference type="CDD" id="cd02933">
    <property type="entry name" value="OYE_like_FMN"/>
    <property type="match status" value="1"/>
</dbReference>
<dbReference type="AlphaFoldDB" id="A0A4P9Z3I3"/>
<dbReference type="InterPro" id="IPR045247">
    <property type="entry name" value="Oye-like"/>
</dbReference>